<dbReference type="EMBL" id="AP029022">
    <property type="protein sequence ID" value="BEV03815.1"/>
    <property type="molecule type" value="Genomic_DNA"/>
</dbReference>
<gene>
    <name evidence="1" type="ORF">CRDW_11890</name>
</gene>
<accession>A0ABN7CBX7</accession>
<keyword evidence="2" id="KW-1185">Reference proteome</keyword>
<dbReference type="RefSeq" id="WP_338614638.1">
    <property type="nucleotide sequence ID" value="NZ_AP029022.1"/>
</dbReference>
<evidence type="ECO:0000313" key="2">
    <source>
        <dbReference type="Proteomes" id="UP001380186"/>
    </source>
</evidence>
<sequence length="303" mass="33630">MATETCNISFKIDYTSSKPIKSAIAYYKNKNGSPSDPYSEYNINPIPSSSDTVKLPFIQDEGDYELVVELMDEDGAIAKEKSLFKIGNCNPSACETPIIDKLEVLSDGQIRMVYTVTATNLSTPEYQIATDNGFNNIVGSRVGFNYTQTENFDMTNIPNNTVLYVRVRKHCSNQQGTSNWSAIAQITSKTWSVKTAPYTMNPAVCVSSDKESPLEEGICYTGNKWTKQVNLITSTPQIGSQLYLSDGITLATPGNLSSFDIGNLTNFNRYGIRWVRFSSYSNNIYDVDPSTATIQGFSQFFKC</sequence>
<reference evidence="1 2" key="1">
    <citation type="journal article" date="2020" name="Microbes Environ.">
        <title>Synthetic bacterial community of duckweed: a simple and stable system to study plant-microbe interactions.</title>
        <authorList>
            <person name="Ishizawa H."/>
            <person name="Tada M."/>
            <person name="Kuroda M."/>
            <person name="Inoue D."/>
            <person name="Futamata H."/>
            <person name="Ike M."/>
        </authorList>
    </citation>
    <scope>NUCLEOTIDE SEQUENCE [LARGE SCALE GENOMIC DNA]</scope>
    <source>
        <strain evidence="1 2">DW100</strain>
    </source>
</reference>
<organism evidence="1 2">
    <name type="scientific">Chryseobacterium gambrini</name>
    <dbReference type="NCBI Taxonomy" id="373672"/>
    <lineage>
        <taxon>Bacteria</taxon>
        <taxon>Pseudomonadati</taxon>
        <taxon>Bacteroidota</taxon>
        <taxon>Flavobacteriia</taxon>
        <taxon>Flavobacteriales</taxon>
        <taxon>Weeksellaceae</taxon>
        <taxon>Chryseobacterium group</taxon>
        <taxon>Chryseobacterium</taxon>
    </lineage>
</organism>
<evidence type="ECO:0000313" key="1">
    <source>
        <dbReference type="EMBL" id="BEV03815.1"/>
    </source>
</evidence>
<dbReference type="Proteomes" id="UP001380186">
    <property type="component" value="Chromosome"/>
</dbReference>
<name>A0ABN7CBX7_9FLAO</name>
<protein>
    <submittedName>
        <fullName evidence="1">Uncharacterized protein</fullName>
    </submittedName>
</protein>
<proteinExistence type="predicted"/>